<keyword evidence="4" id="KW-1185">Reference proteome</keyword>
<accession>A0ABT2TS86</accession>
<evidence type="ECO:0000313" key="4">
    <source>
        <dbReference type="Proteomes" id="UP001652409"/>
    </source>
</evidence>
<evidence type="ECO:0000313" key="3">
    <source>
        <dbReference type="EMBL" id="MCU6764952.1"/>
    </source>
</evidence>
<feature type="transmembrane region" description="Helical" evidence="2">
    <location>
        <begin position="134"/>
        <end position="154"/>
    </location>
</feature>
<feature type="region of interest" description="Disordered" evidence="1">
    <location>
        <begin position="194"/>
        <end position="245"/>
    </location>
</feature>
<feature type="transmembrane region" description="Helical" evidence="2">
    <location>
        <begin position="7"/>
        <end position="29"/>
    </location>
</feature>
<dbReference type="RefSeq" id="WP_158421023.1">
    <property type="nucleotide sequence ID" value="NZ_JAOQJL010000009.1"/>
</dbReference>
<name>A0ABT2TS86_9FIRM</name>
<feature type="compositionally biased region" description="Acidic residues" evidence="1">
    <location>
        <begin position="218"/>
        <end position="231"/>
    </location>
</feature>
<gene>
    <name evidence="3" type="ORF">OCV61_05930</name>
</gene>
<proteinExistence type="predicted"/>
<organism evidence="3 4">
    <name type="scientific">Blautia ammoniilytica</name>
    <dbReference type="NCBI Taxonomy" id="2981782"/>
    <lineage>
        <taxon>Bacteria</taxon>
        <taxon>Bacillati</taxon>
        <taxon>Bacillota</taxon>
        <taxon>Clostridia</taxon>
        <taxon>Lachnospirales</taxon>
        <taxon>Lachnospiraceae</taxon>
        <taxon>Blautia</taxon>
    </lineage>
</organism>
<feature type="transmembrane region" description="Helical" evidence="2">
    <location>
        <begin position="110"/>
        <end position="127"/>
    </location>
</feature>
<comment type="caution">
    <text evidence="3">The sequence shown here is derived from an EMBL/GenBank/DDBJ whole genome shotgun (WGS) entry which is preliminary data.</text>
</comment>
<dbReference type="EMBL" id="JAOQJL010000009">
    <property type="protein sequence ID" value="MCU6764952.1"/>
    <property type="molecule type" value="Genomic_DNA"/>
</dbReference>
<evidence type="ECO:0000256" key="2">
    <source>
        <dbReference type="SAM" id="Phobius"/>
    </source>
</evidence>
<keyword evidence="2" id="KW-0472">Membrane</keyword>
<feature type="compositionally biased region" description="Basic residues" evidence="1">
    <location>
        <begin position="202"/>
        <end position="211"/>
    </location>
</feature>
<reference evidence="3 4" key="1">
    <citation type="journal article" date="2021" name="ISME Commun">
        <title>Automated analysis of genomic sequences facilitates high-throughput and comprehensive description of bacteria.</title>
        <authorList>
            <person name="Hitch T.C.A."/>
        </authorList>
    </citation>
    <scope>NUCLEOTIDE SEQUENCE [LARGE SCALE GENOMIC DNA]</scope>
    <source>
        <strain evidence="3 4">Sanger_23</strain>
    </source>
</reference>
<keyword evidence="2" id="KW-1133">Transmembrane helix</keyword>
<feature type="region of interest" description="Disordered" evidence="1">
    <location>
        <begin position="258"/>
        <end position="284"/>
    </location>
</feature>
<evidence type="ECO:0000256" key="1">
    <source>
        <dbReference type="SAM" id="MobiDB-lite"/>
    </source>
</evidence>
<dbReference type="Proteomes" id="UP001652409">
    <property type="component" value="Unassembled WGS sequence"/>
</dbReference>
<keyword evidence="2" id="KW-0812">Transmembrane</keyword>
<evidence type="ECO:0008006" key="5">
    <source>
        <dbReference type="Google" id="ProtNLM"/>
    </source>
</evidence>
<sequence length="359" mass="40531">MSKVLKFIVHFVVICTILSILALALPPFFGVTTEIRDHADQESNLPMGSVTYAIPVKSSEMTVGDRILAQKDDNAWRYDIASVDLASGTGTAVNPDALEESPVNLSIGEYMPKVVVTIPLIGYLMVATQSIEGLIILALAVFFLIILYVIAELWKKDPKEEDLPEDTEPGYVKSKKELKLEEKKKERLLREEEREIKAESKKNKKKPKRTVRTGGFVDEIEEDDPDEEEDERPEKAVQTATSEAHEVLKKEIAAATAEDDYQQPVRKKKQQLDETRKVVTHKKKVQIPDTLEESVKEEIPEKPVKLKRMVIPRMTAAQLADKAKAEGDSPEIVRDDITKVTLLDYSDIFAEEEDEDEEE</sequence>
<protein>
    <recommendedName>
        <fullName evidence="5">Signal peptidase I</fullName>
    </recommendedName>
</protein>